<dbReference type="EMBL" id="BMLK01000039">
    <property type="protein sequence ID" value="GGN61682.1"/>
    <property type="molecule type" value="Genomic_DNA"/>
</dbReference>
<dbReference type="Proteomes" id="UP000605099">
    <property type="component" value="Unassembled WGS sequence"/>
</dbReference>
<gene>
    <name evidence="1" type="ORF">GCM10011349_44560</name>
</gene>
<evidence type="ECO:0000313" key="1">
    <source>
        <dbReference type="EMBL" id="GGN61682.1"/>
    </source>
</evidence>
<evidence type="ECO:0000313" key="2">
    <source>
        <dbReference type="Proteomes" id="UP000605099"/>
    </source>
</evidence>
<sequence>MARLGSRMRRTSRYTLGGLPHPAVGILRMAGASFPDCIANRPQRSGAFGMVAIWTGVKRGIYLYDGKDA</sequence>
<name>A0ABQ2K287_9SPHN</name>
<reference evidence="2" key="1">
    <citation type="journal article" date="2019" name="Int. J. Syst. Evol. Microbiol.">
        <title>The Global Catalogue of Microorganisms (GCM) 10K type strain sequencing project: providing services to taxonomists for standard genome sequencing and annotation.</title>
        <authorList>
            <consortium name="The Broad Institute Genomics Platform"/>
            <consortium name="The Broad Institute Genome Sequencing Center for Infectious Disease"/>
            <person name="Wu L."/>
            <person name="Ma J."/>
        </authorList>
    </citation>
    <scope>NUCLEOTIDE SEQUENCE [LARGE SCALE GENOMIC DNA]</scope>
    <source>
        <strain evidence="2">CGMCC 1.6784</strain>
    </source>
</reference>
<accession>A0ABQ2K287</accession>
<protein>
    <submittedName>
        <fullName evidence="1">Uncharacterized protein</fullName>
    </submittedName>
</protein>
<comment type="caution">
    <text evidence="1">The sequence shown here is derived from an EMBL/GenBank/DDBJ whole genome shotgun (WGS) entry which is preliminary data.</text>
</comment>
<proteinExistence type="predicted"/>
<keyword evidence="2" id="KW-1185">Reference proteome</keyword>
<organism evidence="1 2">
    <name type="scientific">Novosphingobium indicum</name>
    <dbReference type="NCBI Taxonomy" id="462949"/>
    <lineage>
        <taxon>Bacteria</taxon>
        <taxon>Pseudomonadati</taxon>
        <taxon>Pseudomonadota</taxon>
        <taxon>Alphaproteobacteria</taxon>
        <taxon>Sphingomonadales</taxon>
        <taxon>Sphingomonadaceae</taxon>
        <taxon>Novosphingobium</taxon>
    </lineage>
</organism>